<gene>
    <name evidence="9" type="ORF">IAI61_09480</name>
</gene>
<evidence type="ECO:0000256" key="3">
    <source>
        <dbReference type="ARBA" id="ARBA00022475"/>
    </source>
</evidence>
<evidence type="ECO:0000256" key="7">
    <source>
        <dbReference type="RuleBase" id="RU363032"/>
    </source>
</evidence>
<name>A0ABS3KP59_9PROT</name>
<dbReference type="PROSITE" id="PS50928">
    <property type="entry name" value="ABC_TM1"/>
    <property type="match status" value="1"/>
</dbReference>
<evidence type="ECO:0000256" key="5">
    <source>
        <dbReference type="ARBA" id="ARBA00022989"/>
    </source>
</evidence>
<keyword evidence="6 7" id="KW-0472">Membrane</keyword>
<feature type="domain" description="ABC transmembrane type-1" evidence="8">
    <location>
        <begin position="85"/>
        <end position="265"/>
    </location>
</feature>
<accession>A0ABS3KP59</accession>
<keyword evidence="5 7" id="KW-1133">Transmembrane helix</keyword>
<proteinExistence type="inferred from homology"/>
<dbReference type="Proteomes" id="UP001518989">
    <property type="component" value="Unassembled WGS sequence"/>
</dbReference>
<comment type="caution">
    <text evidence="9">The sequence shown here is derived from an EMBL/GenBank/DDBJ whole genome shotgun (WGS) entry which is preliminary data.</text>
</comment>
<keyword evidence="10" id="KW-1185">Reference proteome</keyword>
<organism evidence="9 10">
    <name type="scientific">Roseomonas haemaphysalidis</name>
    <dbReference type="NCBI Taxonomy" id="2768162"/>
    <lineage>
        <taxon>Bacteria</taxon>
        <taxon>Pseudomonadati</taxon>
        <taxon>Pseudomonadota</taxon>
        <taxon>Alphaproteobacteria</taxon>
        <taxon>Acetobacterales</taxon>
        <taxon>Roseomonadaceae</taxon>
        <taxon>Roseomonas</taxon>
    </lineage>
</organism>
<evidence type="ECO:0000256" key="6">
    <source>
        <dbReference type="ARBA" id="ARBA00023136"/>
    </source>
</evidence>
<evidence type="ECO:0000256" key="2">
    <source>
        <dbReference type="ARBA" id="ARBA00022448"/>
    </source>
</evidence>
<feature type="transmembrane region" description="Helical" evidence="7">
    <location>
        <begin position="151"/>
        <end position="173"/>
    </location>
</feature>
<feature type="transmembrane region" description="Helical" evidence="7">
    <location>
        <begin position="203"/>
        <end position="226"/>
    </location>
</feature>
<dbReference type="Gene3D" id="1.10.3720.10">
    <property type="entry name" value="MetI-like"/>
    <property type="match status" value="1"/>
</dbReference>
<dbReference type="PANTHER" id="PTHR30151:SF0">
    <property type="entry name" value="ABC TRANSPORTER PERMEASE PROTEIN MJ0413-RELATED"/>
    <property type="match status" value="1"/>
</dbReference>
<dbReference type="RefSeq" id="WP_207416798.1">
    <property type="nucleotide sequence ID" value="NZ_CP061177.1"/>
</dbReference>
<feature type="transmembrane region" description="Helical" evidence="7">
    <location>
        <begin position="85"/>
        <end position="108"/>
    </location>
</feature>
<dbReference type="InterPro" id="IPR000515">
    <property type="entry name" value="MetI-like"/>
</dbReference>
<evidence type="ECO:0000259" key="8">
    <source>
        <dbReference type="PROSITE" id="PS50928"/>
    </source>
</evidence>
<dbReference type="PANTHER" id="PTHR30151">
    <property type="entry name" value="ALKANE SULFONATE ABC TRANSPORTER-RELATED, MEMBRANE SUBUNIT"/>
    <property type="match status" value="1"/>
</dbReference>
<reference evidence="9 10" key="1">
    <citation type="submission" date="2020-09" db="EMBL/GenBank/DDBJ databases">
        <title>Roseomonas.</title>
        <authorList>
            <person name="Zhu W."/>
        </authorList>
    </citation>
    <scope>NUCLEOTIDE SEQUENCE [LARGE SCALE GENOMIC DNA]</scope>
    <source>
        <strain evidence="9 10">573</strain>
    </source>
</reference>
<dbReference type="EMBL" id="JACTNG010000004">
    <property type="protein sequence ID" value="MBO1079261.1"/>
    <property type="molecule type" value="Genomic_DNA"/>
</dbReference>
<keyword evidence="3" id="KW-1003">Cell membrane</keyword>
<protein>
    <submittedName>
        <fullName evidence="9">ABC transporter permease</fullName>
    </submittedName>
</protein>
<dbReference type="CDD" id="cd06261">
    <property type="entry name" value="TM_PBP2"/>
    <property type="match status" value="1"/>
</dbReference>
<evidence type="ECO:0000256" key="4">
    <source>
        <dbReference type="ARBA" id="ARBA00022692"/>
    </source>
</evidence>
<dbReference type="Pfam" id="PF00528">
    <property type="entry name" value="BPD_transp_1"/>
    <property type="match status" value="1"/>
</dbReference>
<comment type="similarity">
    <text evidence="7">Belongs to the binding-protein-dependent transport system permease family.</text>
</comment>
<evidence type="ECO:0000256" key="1">
    <source>
        <dbReference type="ARBA" id="ARBA00004651"/>
    </source>
</evidence>
<keyword evidence="4 7" id="KW-0812">Transmembrane</keyword>
<evidence type="ECO:0000313" key="10">
    <source>
        <dbReference type="Proteomes" id="UP001518989"/>
    </source>
</evidence>
<dbReference type="InterPro" id="IPR035906">
    <property type="entry name" value="MetI-like_sf"/>
</dbReference>
<feature type="transmembrane region" description="Helical" evidence="7">
    <location>
        <begin position="37"/>
        <end position="57"/>
    </location>
</feature>
<feature type="transmembrane region" description="Helical" evidence="7">
    <location>
        <begin position="120"/>
        <end position="145"/>
    </location>
</feature>
<sequence>MPRDMPPAAAPKRGEANARRVEALVLAARRRRRLQKLLPWLIILGAFLVWEVAVRAMQVPAFVLPAPSAIADSMVKWWWPLVDNAWQTLMTTLIGFALAIVFGLALGVAIGSSTLLYHGLYPLLIGFNSVPKVAVVPILVIWFGIGTVPAVITAFLISFFPIVVNVATGIATVEPELRDVLRALGARPSDIIRKVGLPRAMPYFFASLKIAITVAFVGSIMAETVAANKGIGHLMILASSRFDVPLVFAGLIITGVMGVLMYALAVVIEERTTGWAMRGQAEQNVSPMTGG</sequence>
<evidence type="ECO:0000313" key="9">
    <source>
        <dbReference type="EMBL" id="MBO1079261.1"/>
    </source>
</evidence>
<keyword evidence="2 7" id="KW-0813">Transport</keyword>
<feature type="transmembrane region" description="Helical" evidence="7">
    <location>
        <begin position="246"/>
        <end position="268"/>
    </location>
</feature>
<comment type="subcellular location">
    <subcellularLocation>
        <location evidence="1 7">Cell membrane</location>
        <topology evidence="1 7">Multi-pass membrane protein</topology>
    </subcellularLocation>
</comment>
<dbReference type="SUPFAM" id="SSF161098">
    <property type="entry name" value="MetI-like"/>
    <property type="match status" value="1"/>
</dbReference>